<organism evidence="2 3">
    <name type="scientific">Asparagus officinalis</name>
    <name type="common">Garden asparagus</name>
    <dbReference type="NCBI Taxonomy" id="4686"/>
    <lineage>
        <taxon>Eukaryota</taxon>
        <taxon>Viridiplantae</taxon>
        <taxon>Streptophyta</taxon>
        <taxon>Embryophyta</taxon>
        <taxon>Tracheophyta</taxon>
        <taxon>Spermatophyta</taxon>
        <taxon>Magnoliopsida</taxon>
        <taxon>Liliopsida</taxon>
        <taxon>Asparagales</taxon>
        <taxon>Asparagaceae</taxon>
        <taxon>Asparagoideae</taxon>
        <taxon>Asparagus</taxon>
    </lineage>
</organism>
<sequence length="110" mass="11726">MDHGGRIWRNAGTSADSWRRRRQVGGRREGWSEQAWVEATQGEEVHCDGAGSEGGGCMLDGSSEARVRHRSRLVSGVAELAMGDDGGGAEDGWAVGDVREDGRSVWRGGG</sequence>
<keyword evidence="3" id="KW-1185">Reference proteome</keyword>
<dbReference type="EMBL" id="CM007385">
    <property type="protein sequence ID" value="ONK68457.1"/>
    <property type="molecule type" value="Genomic_DNA"/>
</dbReference>
<reference evidence="3" key="1">
    <citation type="journal article" date="2017" name="Nat. Commun.">
        <title>The asparagus genome sheds light on the origin and evolution of a young Y chromosome.</title>
        <authorList>
            <person name="Harkess A."/>
            <person name="Zhou J."/>
            <person name="Xu C."/>
            <person name="Bowers J.E."/>
            <person name="Van der Hulst R."/>
            <person name="Ayyampalayam S."/>
            <person name="Mercati F."/>
            <person name="Riccardi P."/>
            <person name="McKain M.R."/>
            <person name="Kakrana A."/>
            <person name="Tang H."/>
            <person name="Ray J."/>
            <person name="Groenendijk J."/>
            <person name="Arikit S."/>
            <person name="Mathioni S.M."/>
            <person name="Nakano M."/>
            <person name="Shan H."/>
            <person name="Telgmann-Rauber A."/>
            <person name="Kanno A."/>
            <person name="Yue Z."/>
            <person name="Chen H."/>
            <person name="Li W."/>
            <person name="Chen Y."/>
            <person name="Xu X."/>
            <person name="Zhang Y."/>
            <person name="Luo S."/>
            <person name="Chen H."/>
            <person name="Gao J."/>
            <person name="Mao Z."/>
            <person name="Pires J.C."/>
            <person name="Luo M."/>
            <person name="Kudrna D."/>
            <person name="Wing R.A."/>
            <person name="Meyers B.C."/>
            <person name="Yi K."/>
            <person name="Kong H."/>
            <person name="Lavrijsen P."/>
            <person name="Sunseri F."/>
            <person name="Falavigna A."/>
            <person name="Ye Y."/>
            <person name="Leebens-Mack J.H."/>
            <person name="Chen G."/>
        </authorList>
    </citation>
    <scope>NUCLEOTIDE SEQUENCE [LARGE SCALE GENOMIC DNA]</scope>
    <source>
        <strain evidence="3">cv. DH0086</strain>
    </source>
</reference>
<dbReference type="Gramene" id="ONK68457">
    <property type="protein sequence ID" value="ONK68457"/>
    <property type="gene ID" value="A4U43_C05F11730"/>
</dbReference>
<dbReference type="Proteomes" id="UP000243459">
    <property type="component" value="Chromosome 5"/>
</dbReference>
<gene>
    <name evidence="2" type="ORF">A4U43_C05F11730</name>
</gene>
<dbReference type="AlphaFoldDB" id="A0A5P1ETM4"/>
<evidence type="ECO:0000256" key="1">
    <source>
        <dbReference type="SAM" id="MobiDB-lite"/>
    </source>
</evidence>
<evidence type="ECO:0000313" key="3">
    <source>
        <dbReference type="Proteomes" id="UP000243459"/>
    </source>
</evidence>
<evidence type="ECO:0000313" key="2">
    <source>
        <dbReference type="EMBL" id="ONK68457.1"/>
    </source>
</evidence>
<name>A0A5P1ETM4_ASPOF</name>
<feature type="region of interest" description="Disordered" evidence="1">
    <location>
        <begin position="1"/>
        <end position="30"/>
    </location>
</feature>
<protein>
    <submittedName>
        <fullName evidence="2">Uncharacterized protein</fullName>
    </submittedName>
</protein>
<proteinExistence type="predicted"/>
<accession>A0A5P1ETM4</accession>